<dbReference type="Proteomes" id="UP000007266">
    <property type="component" value="Unassembled WGS sequence"/>
</dbReference>
<feature type="region of interest" description="Disordered" evidence="1">
    <location>
        <begin position="97"/>
        <end position="147"/>
    </location>
</feature>
<proteinExistence type="predicted"/>
<feature type="compositionally biased region" description="Polar residues" evidence="1">
    <location>
        <begin position="105"/>
        <end position="125"/>
    </location>
</feature>
<reference evidence="2 3" key="2">
    <citation type="journal article" date="2010" name="Nucleic Acids Res.">
        <title>BeetleBase in 2010: revisions to provide comprehensive genomic information for Tribolium castaneum.</title>
        <authorList>
            <person name="Kim H.S."/>
            <person name="Murphy T."/>
            <person name="Xia J."/>
            <person name="Caragea D."/>
            <person name="Park Y."/>
            <person name="Beeman R.W."/>
            <person name="Lorenzen M.D."/>
            <person name="Butcher S."/>
            <person name="Manak J.R."/>
            <person name="Brown S.J."/>
        </authorList>
    </citation>
    <scope>NUCLEOTIDE SEQUENCE [LARGE SCALE GENOMIC DNA]</scope>
    <source>
        <strain evidence="2 3">Georgia GA2</strain>
    </source>
</reference>
<dbReference type="InParanoid" id="D7GXY0"/>
<protein>
    <submittedName>
        <fullName evidence="2">Uncharacterized protein</fullName>
    </submittedName>
</protein>
<organism evidence="2 3">
    <name type="scientific">Tribolium castaneum</name>
    <name type="common">Red flour beetle</name>
    <dbReference type="NCBI Taxonomy" id="7070"/>
    <lineage>
        <taxon>Eukaryota</taxon>
        <taxon>Metazoa</taxon>
        <taxon>Ecdysozoa</taxon>
        <taxon>Arthropoda</taxon>
        <taxon>Hexapoda</taxon>
        <taxon>Insecta</taxon>
        <taxon>Pterygota</taxon>
        <taxon>Neoptera</taxon>
        <taxon>Endopterygota</taxon>
        <taxon>Coleoptera</taxon>
        <taxon>Polyphaga</taxon>
        <taxon>Cucujiformia</taxon>
        <taxon>Tenebrionidae</taxon>
        <taxon>Tenebrionidae incertae sedis</taxon>
        <taxon>Tribolium</taxon>
    </lineage>
</organism>
<feature type="region of interest" description="Disordered" evidence="1">
    <location>
        <begin position="52"/>
        <end position="77"/>
    </location>
</feature>
<name>D7GXY0_TRICA</name>
<sequence>MTDLAMDMEKILVLWGKMELGKATTWRWTGLQVTDTEDRERLRYKNALNMNMADSKNNPRAGPLKEGIPSSELTDAASTDTGEALLVNSKAEGYSWEDAPDPFNRRSSIQRTPPSKSELMQSENFENVFDTPKESKPEVTNMQEGEWQDEEIFTSSISRLYEKDNEHENALLKKKTQEVR</sequence>
<accession>D7GXY0</accession>
<reference evidence="2 3" key="1">
    <citation type="journal article" date="2008" name="Nature">
        <title>The genome of the model beetle and pest Tribolium castaneum.</title>
        <authorList>
            <consortium name="Tribolium Genome Sequencing Consortium"/>
            <person name="Richards S."/>
            <person name="Gibbs R.A."/>
            <person name="Weinstock G.M."/>
            <person name="Brown S.J."/>
            <person name="Denell R."/>
            <person name="Beeman R.W."/>
            <person name="Gibbs R."/>
            <person name="Beeman R.W."/>
            <person name="Brown S.J."/>
            <person name="Bucher G."/>
            <person name="Friedrich M."/>
            <person name="Grimmelikhuijzen C.J."/>
            <person name="Klingler M."/>
            <person name="Lorenzen M."/>
            <person name="Richards S."/>
            <person name="Roth S."/>
            <person name="Schroder R."/>
            <person name="Tautz D."/>
            <person name="Zdobnov E.M."/>
            <person name="Muzny D."/>
            <person name="Gibbs R.A."/>
            <person name="Weinstock G.M."/>
            <person name="Attaway T."/>
            <person name="Bell S."/>
            <person name="Buhay C.J."/>
            <person name="Chandrabose M.N."/>
            <person name="Chavez D."/>
            <person name="Clerk-Blankenburg K.P."/>
            <person name="Cree A."/>
            <person name="Dao M."/>
            <person name="Davis C."/>
            <person name="Chacko J."/>
            <person name="Dinh H."/>
            <person name="Dugan-Rocha S."/>
            <person name="Fowler G."/>
            <person name="Garner T.T."/>
            <person name="Garnes J."/>
            <person name="Gnirke A."/>
            <person name="Hawes A."/>
            <person name="Hernandez J."/>
            <person name="Hines S."/>
            <person name="Holder M."/>
            <person name="Hume J."/>
            <person name="Jhangiani S.N."/>
            <person name="Joshi V."/>
            <person name="Khan Z.M."/>
            <person name="Jackson L."/>
            <person name="Kovar C."/>
            <person name="Kowis A."/>
            <person name="Lee S."/>
            <person name="Lewis L.R."/>
            <person name="Margolis J."/>
            <person name="Morgan M."/>
            <person name="Nazareth L.V."/>
            <person name="Nguyen N."/>
            <person name="Okwuonu G."/>
            <person name="Parker D."/>
            <person name="Richards S."/>
            <person name="Ruiz S.J."/>
            <person name="Santibanez J."/>
            <person name="Savard J."/>
            <person name="Scherer S.E."/>
            <person name="Schneider B."/>
            <person name="Sodergren E."/>
            <person name="Tautz D."/>
            <person name="Vattahil S."/>
            <person name="Villasana D."/>
            <person name="White C.S."/>
            <person name="Wright R."/>
            <person name="Park Y."/>
            <person name="Beeman R.W."/>
            <person name="Lord J."/>
            <person name="Oppert B."/>
            <person name="Lorenzen M."/>
            <person name="Brown S."/>
            <person name="Wang L."/>
            <person name="Savard J."/>
            <person name="Tautz D."/>
            <person name="Richards S."/>
            <person name="Weinstock G."/>
            <person name="Gibbs R.A."/>
            <person name="Liu Y."/>
            <person name="Worley K."/>
            <person name="Weinstock G."/>
            <person name="Elsik C.G."/>
            <person name="Reese J.T."/>
            <person name="Elhaik E."/>
            <person name="Landan G."/>
            <person name="Graur D."/>
            <person name="Arensburger P."/>
            <person name="Atkinson P."/>
            <person name="Beeman R.W."/>
            <person name="Beidler J."/>
            <person name="Brown S.J."/>
            <person name="Demuth J.P."/>
            <person name="Drury D.W."/>
            <person name="Du Y.Z."/>
            <person name="Fujiwara H."/>
            <person name="Lorenzen M."/>
            <person name="Maselli V."/>
            <person name="Osanai M."/>
            <person name="Park Y."/>
            <person name="Robertson H.M."/>
            <person name="Tu Z."/>
            <person name="Wang J.J."/>
            <person name="Wang S."/>
            <person name="Richards S."/>
            <person name="Song H."/>
            <person name="Zhang L."/>
            <person name="Sodergren E."/>
            <person name="Werner D."/>
            <person name="Stanke M."/>
            <person name="Morgenstern B."/>
            <person name="Solovyev V."/>
            <person name="Kosarev P."/>
            <person name="Brown G."/>
            <person name="Chen H.C."/>
            <person name="Ermolaeva O."/>
            <person name="Hlavina W."/>
            <person name="Kapustin Y."/>
            <person name="Kiryutin B."/>
            <person name="Kitts P."/>
            <person name="Maglott D."/>
            <person name="Pruitt K."/>
            <person name="Sapojnikov V."/>
            <person name="Souvorov A."/>
            <person name="Mackey A.J."/>
            <person name="Waterhouse R.M."/>
            <person name="Wyder S."/>
            <person name="Zdobnov E.M."/>
            <person name="Zdobnov E.M."/>
            <person name="Wyder S."/>
            <person name="Kriventseva E.V."/>
            <person name="Kadowaki T."/>
            <person name="Bork P."/>
            <person name="Aranda M."/>
            <person name="Bao R."/>
            <person name="Beermann A."/>
            <person name="Berns N."/>
            <person name="Bolognesi R."/>
            <person name="Bonneton F."/>
            <person name="Bopp D."/>
            <person name="Brown S.J."/>
            <person name="Bucher G."/>
            <person name="Butts T."/>
            <person name="Chaumot A."/>
            <person name="Denell R.E."/>
            <person name="Ferrier D.E."/>
            <person name="Friedrich M."/>
            <person name="Gordon C.M."/>
            <person name="Jindra M."/>
            <person name="Klingler M."/>
            <person name="Lan Q."/>
            <person name="Lattorff H.M."/>
            <person name="Laudet V."/>
            <person name="von Levetsow C."/>
            <person name="Liu Z."/>
            <person name="Lutz R."/>
            <person name="Lynch J.A."/>
            <person name="da Fonseca R.N."/>
            <person name="Posnien N."/>
            <person name="Reuter R."/>
            <person name="Roth S."/>
            <person name="Savard J."/>
            <person name="Schinko J.B."/>
            <person name="Schmitt C."/>
            <person name="Schoppmeier M."/>
            <person name="Schroder R."/>
            <person name="Shippy T.D."/>
            <person name="Simonnet F."/>
            <person name="Marques-Souza H."/>
            <person name="Tautz D."/>
            <person name="Tomoyasu Y."/>
            <person name="Trauner J."/>
            <person name="Van der Zee M."/>
            <person name="Vervoort M."/>
            <person name="Wittkopp N."/>
            <person name="Wimmer E.A."/>
            <person name="Yang X."/>
            <person name="Jones A.K."/>
            <person name="Sattelle D.B."/>
            <person name="Ebert P.R."/>
            <person name="Nelson D."/>
            <person name="Scott J.G."/>
            <person name="Beeman R.W."/>
            <person name="Muthukrishnan S."/>
            <person name="Kramer K.J."/>
            <person name="Arakane Y."/>
            <person name="Beeman R.W."/>
            <person name="Zhu Q."/>
            <person name="Hogenkamp D."/>
            <person name="Dixit R."/>
            <person name="Oppert B."/>
            <person name="Jiang H."/>
            <person name="Zou Z."/>
            <person name="Marshall J."/>
            <person name="Elpidina E."/>
            <person name="Vinokurov K."/>
            <person name="Oppert C."/>
            <person name="Zou Z."/>
            <person name="Evans J."/>
            <person name="Lu Z."/>
            <person name="Zhao P."/>
            <person name="Sumathipala N."/>
            <person name="Altincicek B."/>
            <person name="Vilcinskas A."/>
            <person name="Williams M."/>
            <person name="Hultmark D."/>
            <person name="Hetru C."/>
            <person name="Jiang H."/>
            <person name="Grimmelikhuijzen C.J."/>
            <person name="Hauser F."/>
            <person name="Cazzamali G."/>
            <person name="Williamson M."/>
            <person name="Park Y."/>
            <person name="Li B."/>
            <person name="Tanaka Y."/>
            <person name="Predel R."/>
            <person name="Neupert S."/>
            <person name="Schachtner J."/>
            <person name="Verleyen P."/>
            <person name="Raible F."/>
            <person name="Bork P."/>
            <person name="Friedrich M."/>
            <person name="Walden K.K."/>
            <person name="Robertson H.M."/>
            <person name="Angeli S."/>
            <person name="Foret S."/>
            <person name="Bucher G."/>
            <person name="Schuetz S."/>
            <person name="Maleszka R."/>
            <person name="Wimmer E.A."/>
            <person name="Beeman R.W."/>
            <person name="Lorenzen M."/>
            <person name="Tomoyasu Y."/>
            <person name="Miller S.C."/>
            <person name="Grossmann D."/>
            <person name="Bucher G."/>
        </authorList>
    </citation>
    <scope>NUCLEOTIDE SEQUENCE [LARGE SCALE GENOMIC DNA]</scope>
    <source>
        <strain evidence="2 3">Georgia GA2</strain>
    </source>
</reference>
<dbReference type="EMBL" id="KQ972160">
    <property type="protein sequence ID" value="EFA13618.1"/>
    <property type="molecule type" value="Genomic_DNA"/>
</dbReference>
<dbReference type="PhylomeDB" id="D7GXY0"/>
<dbReference type="PANTHER" id="PTHR35450">
    <property type="entry name" value="REVERSE TRANSCRIPTASE DOMAIN-CONTAINING PROTEIN"/>
    <property type="match status" value="1"/>
</dbReference>
<dbReference type="PANTHER" id="PTHR35450:SF2">
    <property type="entry name" value="REVERSE TRANSCRIPTASE DOMAIN-CONTAINING PROTEIN"/>
    <property type="match status" value="1"/>
</dbReference>
<evidence type="ECO:0000256" key="1">
    <source>
        <dbReference type="SAM" id="MobiDB-lite"/>
    </source>
</evidence>
<dbReference type="AlphaFoldDB" id="D7GXY0"/>
<keyword evidence="3" id="KW-1185">Reference proteome</keyword>
<evidence type="ECO:0000313" key="3">
    <source>
        <dbReference type="Proteomes" id="UP000007266"/>
    </source>
</evidence>
<gene>
    <name evidence="2" type="primary">GLEAN_05296</name>
    <name evidence="2" type="ORF">TcasGA2_TC005296</name>
</gene>
<dbReference type="HOGENOM" id="CLU_1512562_0_0_1"/>
<evidence type="ECO:0000313" key="2">
    <source>
        <dbReference type="EMBL" id="EFA13618.1"/>
    </source>
</evidence>